<dbReference type="OrthoDB" id="6689546at2"/>
<evidence type="ECO:0000256" key="1">
    <source>
        <dbReference type="ARBA" id="ARBA00010641"/>
    </source>
</evidence>
<comment type="subunit">
    <text evidence="2">Interacts transiently with the RNA polymerase catalytic core formed by RpoA, RpoB, RpoC and RpoZ (2 alpha, 1 beta, 1 beta' and 1 omega subunit) to form the RNA polymerase holoenzyme that can initiate transcription.</text>
</comment>
<dbReference type="GO" id="GO:0016987">
    <property type="term" value="F:sigma factor activity"/>
    <property type="evidence" value="ECO:0007669"/>
    <property type="project" value="UniProtKB-KW"/>
</dbReference>
<protein>
    <submittedName>
        <fullName evidence="8">Sigma-70 family RNA polymerase sigma factor</fullName>
    </submittedName>
</protein>
<organism evidence="8 9">
    <name type="scientific">Dactylosporangium aurantiacum</name>
    <dbReference type="NCBI Taxonomy" id="35754"/>
    <lineage>
        <taxon>Bacteria</taxon>
        <taxon>Bacillati</taxon>
        <taxon>Actinomycetota</taxon>
        <taxon>Actinomycetes</taxon>
        <taxon>Micromonosporales</taxon>
        <taxon>Micromonosporaceae</taxon>
        <taxon>Dactylosporangium</taxon>
    </lineage>
</organism>
<dbReference type="InterPro" id="IPR052704">
    <property type="entry name" value="ECF_Sigma-70_Domain"/>
</dbReference>
<dbReference type="RefSeq" id="WP_033358188.1">
    <property type="nucleotide sequence ID" value="NZ_CP073767.1"/>
</dbReference>
<dbReference type="Proteomes" id="UP001058003">
    <property type="component" value="Chromosome"/>
</dbReference>
<dbReference type="KEGG" id="daur:Daura_28725"/>
<dbReference type="GO" id="GO:0003677">
    <property type="term" value="F:DNA binding"/>
    <property type="evidence" value="ECO:0007669"/>
    <property type="project" value="InterPro"/>
</dbReference>
<evidence type="ECO:0000313" key="9">
    <source>
        <dbReference type="Proteomes" id="UP001058003"/>
    </source>
</evidence>
<dbReference type="SUPFAM" id="SSF88946">
    <property type="entry name" value="Sigma2 domain of RNA polymerase sigma factors"/>
    <property type="match status" value="1"/>
</dbReference>
<evidence type="ECO:0000256" key="5">
    <source>
        <dbReference type="ARBA" id="ARBA00023163"/>
    </source>
</evidence>
<dbReference type="InterPro" id="IPR032710">
    <property type="entry name" value="NTF2-like_dom_sf"/>
</dbReference>
<feature type="domain" description="RNA polymerase sigma-70 region 2" evidence="6">
    <location>
        <begin position="11"/>
        <end position="74"/>
    </location>
</feature>
<evidence type="ECO:0000256" key="2">
    <source>
        <dbReference type="ARBA" id="ARBA00011344"/>
    </source>
</evidence>
<evidence type="ECO:0000259" key="6">
    <source>
        <dbReference type="Pfam" id="PF04542"/>
    </source>
</evidence>
<dbReference type="InterPro" id="IPR013249">
    <property type="entry name" value="RNA_pol_sigma70_r4_t2"/>
</dbReference>
<dbReference type="SUPFAM" id="SSF88659">
    <property type="entry name" value="Sigma3 and sigma4 domains of RNA polymerase sigma factors"/>
    <property type="match status" value="1"/>
</dbReference>
<keyword evidence="5" id="KW-0804">Transcription</keyword>
<keyword evidence="9" id="KW-1185">Reference proteome</keyword>
<evidence type="ECO:0000256" key="3">
    <source>
        <dbReference type="ARBA" id="ARBA00023015"/>
    </source>
</evidence>
<keyword evidence="4" id="KW-0731">Sigma factor</keyword>
<dbReference type="Pfam" id="PF08281">
    <property type="entry name" value="Sigma70_r4_2"/>
    <property type="match status" value="1"/>
</dbReference>
<feature type="domain" description="RNA polymerase sigma factor 70 region 4 type 2" evidence="7">
    <location>
        <begin position="108"/>
        <end position="158"/>
    </location>
</feature>
<dbReference type="Gene3D" id="1.10.1740.10">
    <property type="match status" value="1"/>
</dbReference>
<evidence type="ECO:0000313" key="8">
    <source>
        <dbReference type="EMBL" id="UWZ50796.1"/>
    </source>
</evidence>
<dbReference type="SUPFAM" id="SSF54427">
    <property type="entry name" value="NTF2-like"/>
    <property type="match status" value="1"/>
</dbReference>
<reference evidence="8" key="1">
    <citation type="submission" date="2021-04" db="EMBL/GenBank/DDBJ databases">
        <title>Dactylosporangium aurantiacum NRRL B-8018 full assembly.</title>
        <authorList>
            <person name="Hartkoorn R.C."/>
            <person name="Beaudoing E."/>
            <person name="Hot D."/>
        </authorList>
    </citation>
    <scope>NUCLEOTIDE SEQUENCE</scope>
    <source>
        <strain evidence="8">NRRL B-8018</strain>
    </source>
</reference>
<dbReference type="InterPro" id="IPR013325">
    <property type="entry name" value="RNA_pol_sigma_r2"/>
</dbReference>
<sequence>MNHDEWLAEHFESHRPQLLSAARRLLGSGSDADDAIQDAWIRISRADTSGVENPAGWMTTVVARVCFDMLRARRSWQYVPGGDPEPVADPNEADPEQRAVEADLVGVALLVVLETLTPPERLAFVLHDVFGLPFNEVAPIVGRSPAATRQLASRARRRVRGAEHEAPADPMRRAAVVQAFLAASRAGDFQALLDLLDPMAEARSDAAAVSMGSLDRVHGADAVAEFFSGRARAAKAALIDGHAGAVWSYGDTLKVAFLFTVDDDRIVDIELVADPARLSAFDVELVEA</sequence>
<dbReference type="InterPro" id="IPR013324">
    <property type="entry name" value="RNA_pol_sigma_r3/r4-like"/>
</dbReference>
<dbReference type="Pfam" id="PF04542">
    <property type="entry name" value="Sigma70_r2"/>
    <property type="match status" value="1"/>
</dbReference>
<evidence type="ECO:0000259" key="7">
    <source>
        <dbReference type="Pfam" id="PF08281"/>
    </source>
</evidence>
<accession>A0A9Q9I9D1</accession>
<dbReference type="InterPro" id="IPR007627">
    <property type="entry name" value="RNA_pol_sigma70_r2"/>
</dbReference>
<dbReference type="Gene3D" id="3.10.450.50">
    <property type="match status" value="1"/>
</dbReference>
<dbReference type="EMBL" id="CP073767">
    <property type="protein sequence ID" value="UWZ50796.1"/>
    <property type="molecule type" value="Genomic_DNA"/>
</dbReference>
<comment type="similarity">
    <text evidence="1">Belongs to the sigma-70 factor family. ECF subfamily.</text>
</comment>
<gene>
    <name evidence="8" type="ORF">Daura_28725</name>
</gene>
<dbReference type="PANTHER" id="PTHR30173">
    <property type="entry name" value="SIGMA 19 FACTOR"/>
    <property type="match status" value="1"/>
</dbReference>
<keyword evidence="3" id="KW-0805">Transcription regulation</keyword>
<dbReference type="NCBIfam" id="TIGR02937">
    <property type="entry name" value="sigma70-ECF"/>
    <property type="match status" value="1"/>
</dbReference>
<proteinExistence type="inferred from homology"/>
<dbReference type="InterPro" id="IPR014284">
    <property type="entry name" value="RNA_pol_sigma-70_dom"/>
</dbReference>
<name>A0A9Q9I9D1_9ACTN</name>
<dbReference type="PANTHER" id="PTHR30173:SF43">
    <property type="entry name" value="ECF RNA POLYMERASE SIGMA FACTOR SIGI-RELATED"/>
    <property type="match status" value="1"/>
</dbReference>
<dbReference type="Gene3D" id="1.10.10.10">
    <property type="entry name" value="Winged helix-like DNA-binding domain superfamily/Winged helix DNA-binding domain"/>
    <property type="match status" value="1"/>
</dbReference>
<dbReference type="AlphaFoldDB" id="A0A9Q9I9D1"/>
<dbReference type="InterPro" id="IPR036388">
    <property type="entry name" value="WH-like_DNA-bd_sf"/>
</dbReference>
<evidence type="ECO:0000256" key="4">
    <source>
        <dbReference type="ARBA" id="ARBA00023082"/>
    </source>
</evidence>
<dbReference type="GO" id="GO:0006352">
    <property type="term" value="P:DNA-templated transcription initiation"/>
    <property type="evidence" value="ECO:0007669"/>
    <property type="project" value="InterPro"/>
</dbReference>